<dbReference type="InParanoid" id="M3YBB9"/>
<feature type="region of interest" description="Disordered" evidence="1">
    <location>
        <begin position="52"/>
        <end position="101"/>
    </location>
</feature>
<dbReference type="HOGENOM" id="CLU_1937427_0_0_1"/>
<sequence>MVLFSHVLETTGPPPPPAPPLPPVNGQRWSLNRALNHLNAICAPGPHLLPPTAARSVTPLPTGPARPSDPTANRAAAYSNRRAGAAPRMLRRPPLVRPRRPTGVVVPVREVPILGAGRGSGWREERSWRV</sequence>
<reference evidence="2" key="1">
    <citation type="submission" date="2024-06" db="UniProtKB">
        <authorList>
            <consortium name="Ensembl"/>
        </authorList>
    </citation>
    <scope>IDENTIFICATION</scope>
</reference>
<name>M3YBB9_MUSPF</name>
<evidence type="ECO:0000256" key="1">
    <source>
        <dbReference type="SAM" id="MobiDB-lite"/>
    </source>
</evidence>
<dbReference type="AlphaFoldDB" id="M3YBB9"/>
<organism evidence="2">
    <name type="scientific">Mustela putorius furo</name>
    <name type="common">European domestic ferret</name>
    <name type="synonym">Mustela furo</name>
    <dbReference type="NCBI Taxonomy" id="9669"/>
    <lineage>
        <taxon>Eukaryota</taxon>
        <taxon>Metazoa</taxon>
        <taxon>Chordata</taxon>
        <taxon>Craniata</taxon>
        <taxon>Vertebrata</taxon>
        <taxon>Euteleostomi</taxon>
        <taxon>Mammalia</taxon>
        <taxon>Eutheria</taxon>
        <taxon>Laurasiatheria</taxon>
        <taxon>Carnivora</taxon>
        <taxon>Caniformia</taxon>
        <taxon>Musteloidea</taxon>
        <taxon>Mustelidae</taxon>
        <taxon>Mustelinae</taxon>
        <taxon>Mustela</taxon>
    </lineage>
</organism>
<feature type="compositionally biased region" description="Low complexity" evidence="1">
    <location>
        <begin position="72"/>
        <end position="88"/>
    </location>
</feature>
<proteinExistence type="predicted"/>
<evidence type="ECO:0000313" key="2">
    <source>
        <dbReference type="Ensembl" id="ENSMPUP00000008626.1"/>
    </source>
</evidence>
<dbReference type="Ensembl" id="ENSMPUT00000008768.1">
    <property type="protein sequence ID" value="ENSMPUP00000008626.1"/>
    <property type="gene ID" value="ENSMPUG00000008696.1"/>
</dbReference>
<protein>
    <submittedName>
        <fullName evidence="2">Uncharacterized protein</fullName>
    </submittedName>
</protein>
<accession>M3YBB9</accession>
<dbReference type="EMBL" id="AEYP01064578">
    <property type="status" value="NOT_ANNOTATED_CDS"/>
    <property type="molecule type" value="Genomic_DNA"/>
</dbReference>